<dbReference type="EMBL" id="CAJVRL010000127">
    <property type="protein sequence ID" value="CAG8962065.1"/>
    <property type="molecule type" value="Genomic_DNA"/>
</dbReference>
<feature type="region of interest" description="Disordered" evidence="1">
    <location>
        <begin position="1"/>
        <end position="102"/>
    </location>
</feature>
<evidence type="ECO:0000313" key="2">
    <source>
        <dbReference type="EMBL" id="CAG8962065.1"/>
    </source>
</evidence>
<evidence type="ECO:0000313" key="3">
    <source>
        <dbReference type="Proteomes" id="UP000696280"/>
    </source>
</evidence>
<feature type="compositionally biased region" description="Polar residues" evidence="1">
    <location>
        <begin position="80"/>
        <end position="94"/>
    </location>
</feature>
<feature type="region of interest" description="Disordered" evidence="1">
    <location>
        <begin position="141"/>
        <end position="165"/>
    </location>
</feature>
<proteinExistence type="predicted"/>
<sequence>MPRGQKSKEVEVPKSQKLKSEEVEVPKSQKLKWSKEAAKEVPKVSRRSDERSGQRSAKKKVQKEAAKKVPKRSIKKHKASLNSYTKVSIPSIQDQPRAPGKEKNVLATTNKMVSKSAPQAPAHQPNGASWGYEAAALPLATAHKAAPQARREPSLSSRTAHRGTR</sequence>
<keyword evidence="3" id="KW-1185">Reference proteome</keyword>
<dbReference type="Proteomes" id="UP000696280">
    <property type="component" value="Unassembled WGS sequence"/>
</dbReference>
<dbReference type="AlphaFoldDB" id="A0A9N9L7X9"/>
<comment type="caution">
    <text evidence="2">The sequence shown here is derived from an EMBL/GenBank/DDBJ whole genome shotgun (WGS) entry which is preliminary data.</text>
</comment>
<protein>
    <submittedName>
        <fullName evidence="2">Uncharacterized protein</fullName>
    </submittedName>
</protein>
<feature type="compositionally biased region" description="Basic residues" evidence="1">
    <location>
        <begin position="68"/>
        <end position="79"/>
    </location>
</feature>
<organism evidence="2 3">
    <name type="scientific">Hymenoscyphus fraxineus</name>
    <dbReference type="NCBI Taxonomy" id="746836"/>
    <lineage>
        <taxon>Eukaryota</taxon>
        <taxon>Fungi</taxon>
        <taxon>Dikarya</taxon>
        <taxon>Ascomycota</taxon>
        <taxon>Pezizomycotina</taxon>
        <taxon>Leotiomycetes</taxon>
        <taxon>Helotiales</taxon>
        <taxon>Helotiaceae</taxon>
        <taxon>Hymenoscyphus</taxon>
    </lineage>
</organism>
<accession>A0A9N9L7X9</accession>
<gene>
    <name evidence="2" type="ORF">HYFRA_00005108</name>
</gene>
<name>A0A9N9L7X9_9HELO</name>
<feature type="compositionally biased region" description="Basic and acidic residues" evidence="1">
    <location>
        <begin position="1"/>
        <end position="53"/>
    </location>
</feature>
<evidence type="ECO:0000256" key="1">
    <source>
        <dbReference type="SAM" id="MobiDB-lite"/>
    </source>
</evidence>
<reference evidence="2" key="1">
    <citation type="submission" date="2021-07" db="EMBL/GenBank/DDBJ databases">
        <authorList>
            <person name="Durling M."/>
        </authorList>
    </citation>
    <scope>NUCLEOTIDE SEQUENCE</scope>
</reference>